<sequence>MKSNGVPSIGSVFGAAEASDLHLSKQRKKKHRRKKKKKELERSSRRRIENFDEAISVCYKAKGTKSARILRINFEVELEHELDVLLKARRSAQGPDVLLKARRSAQGQTLCSRPDALLKARHSAQSPTFCLTPDILPVYHPTPECHRTTAKLLPDAGVLPNYQLTLELPSDAGSNFRLQPNG</sequence>
<feature type="compositionally biased region" description="Basic residues" evidence="1">
    <location>
        <begin position="24"/>
        <end position="37"/>
    </location>
</feature>
<comment type="caution">
    <text evidence="2">The sequence shown here is derived from an EMBL/GenBank/DDBJ whole genome shotgun (WGS) entry which is preliminary data.</text>
</comment>
<keyword evidence="3" id="KW-1185">Reference proteome</keyword>
<evidence type="ECO:0000256" key="1">
    <source>
        <dbReference type="SAM" id="MobiDB-lite"/>
    </source>
</evidence>
<dbReference type="EMBL" id="JANQDX010000016">
    <property type="protein sequence ID" value="KAL0909422.1"/>
    <property type="molecule type" value="Genomic_DNA"/>
</dbReference>
<protein>
    <submittedName>
        <fullName evidence="2">Uncharacterized protein</fullName>
    </submittedName>
</protein>
<dbReference type="Proteomes" id="UP001552299">
    <property type="component" value="Unassembled WGS sequence"/>
</dbReference>
<gene>
    <name evidence="2" type="ORF">M5K25_020292</name>
</gene>
<reference evidence="2 3" key="1">
    <citation type="journal article" date="2024" name="Plant Biotechnol. J.">
        <title>Dendrobium thyrsiflorum genome and its molecular insights into genes involved in important horticultural traits.</title>
        <authorList>
            <person name="Chen B."/>
            <person name="Wang J.Y."/>
            <person name="Zheng P.J."/>
            <person name="Li K.L."/>
            <person name="Liang Y.M."/>
            <person name="Chen X.F."/>
            <person name="Zhang C."/>
            <person name="Zhao X."/>
            <person name="He X."/>
            <person name="Zhang G.Q."/>
            <person name="Liu Z.J."/>
            <person name="Xu Q."/>
        </authorList>
    </citation>
    <scope>NUCLEOTIDE SEQUENCE [LARGE SCALE GENOMIC DNA]</scope>
    <source>
        <strain evidence="2">GZMU011</strain>
    </source>
</reference>
<proteinExistence type="predicted"/>
<feature type="region of interest" description="Disordered" evidence="1">
    <location>
        <begin position="20"/>
        <end position="43"/>
    </location>
</feature>
<organism evidence="2 3">
    <name type="scientific">Dendrobium thyrsiflorum</name>
    <name type="common">Pinecone-like raceme dendrobium</name>
    <name type="synonym">Orchid</name>
    <dbReference type="NCBI Taxonomy" id="117978"/>
    <lineage>
        <taxon>Eukaryota</taxon>
        <taxon>Viridiplantae</taxon>
        <taxon>Streptophyta</taxon>
        <taxon>Embryophyta</taxon>
        <taxon>Tracheophyta</taxon>
        <taxon>Spermatophyta</taxon>
        <taxon>Magnoliopsida</taxon>
        <taxon>Liliopsida</taxon>
        <taxon>Asparagales</taxon>
        <taxon>Orchidaceae</taxon>
        <taxon>Epidendroideae</taxon>
        <taxon>Malaxideae</taxon>
        <taxon>Dendrobiinae</taxon>
        <taxon>Dendrobium</taxon>
    </lineage>
</organism>
<name>A0ABD0U9H4_DENTH</name>
<evidence type="ECO:0000313" key="2">
    <source>
        <dbReference type="EMBL" id="KAL0909422.1"/>
    </source>
</evidence>
<accession>A0ABD0U9H4</accession>
<dbReference type="AlphaFoldDB" id="A0ABD0U9H4"/>
<evidence type="ECO:0000313" key="3">
    <source>
        <dbReference type="Proteomes" id="UP001552299"/>
    </source>
</evidence>